<organism evidence="3 4">
    <name type="scientific">Cerrena zonata</name>
    <dbReference type="NCBI Taxonomy" id="2478898"/>
    <lineage>
        <taxon>Eukaryota</taxon>
        <taxon>Fungi</taxon>
        <taxon>Dikarya</taxon>
        <taxon>Basidiomycota</taxon>
        <taxon>Agaricomycotina</taxon>
        <taxon>Agaricomycetes</taxon>
        <taxon>Polyporales</taxon>
        <taxon>Cerrenaceae</taxon>
        <taxon>Cerrena</taxon>
    </lineage>
</organism>
<keyword evidence="2" id="KW-1133">Transmembrane helix</keyword>
<evidence type="ECO:0000256" key="1">
    <source>
        <dbReference type="SAM" id="MobiDB-lite"/>
    </source>
</evidence>
<evidence type="ECO:0000313" key="4">
    <source>
        <dbReference type="Proteomes" id="UP001385951"/>
    </source>
</evidence>
<name>A0AAW0GKN9_9APHY</name>
<sequence length="348" mass="38763">MAQFPIDRTFAVAFWLEAVLYGFYLCLFCVGIYVNNTFRRKRDTHSQVLFIAGIVMFFMATFHLSLNCYRYLEAYVTLANVPGASLTFLADLPAWHQILKDVLYGTQELFGDIVAIYRCYVIWGRNWKIIILPCLLSIGSAISGYGIAGIYATRLDSTDSIFTPAVQHWIQTFYSLAVVQSALITGLMAFRIWQIDHRSAKYRTSSEGRMMYVVRVLVESAGFLLMFEVILLGMYIANYNAQYILLDAIATVVGITFTAITIRATLHFSVTSNSQTGSTSRPGQGSGSVIHQPSSGHISGNGHSYPMQPISINITKDVHAQRDDFSDGDKIDYDVESGVVAQRPGTPT</sequence>
<protein>
    <submittedName>
        <fullName evidence="3">Uncharacterized protein</fullName>
    </submittedName>
</protein>
<feature type="transmembrane region" description="Helical" evidence="2">
    <location>
        <begin position="243"/>
        <end position="262"/>
    </location>
</feature>
<dbReference type="Proteomes" id="UP001385951">
    <property type="component" value="Unassembled WGS sequence"/>
</dbReference>
<feature type="transmembrane region" description="Helical" evidence="2">
    <location>
        <begin position="172"/>
        <end position="193"/>
    </location>
</feature>
<feature type="transmembrane region" description="Helical" evidence="2">
    <location>
        <begin position="213"/>
        <end position="237"/>
    </location>
</feature>
<accession>A0AAW0GKN9</accession>
<feature type="transmembrane region" description="Helical" evidence="2">
    <location>
        <begin position="12"/>
        <end position="34"/>
    </location>
</feature>
<proteinExistence type="predicted"/>
<gene>
    <name evidence="3" type="ORF">QCA50_006855</name>
</gene>
<evidence type="ECO:0000313" key="3">
    <source>
        <dbReference type="EMBL" id="KAK7690204.1"/>
    </source>
</evidence>
<keyword evidence="4" id="KW-1185">Reference proteome</keyword>
<feature type="region of interest" description="Disordered" evidence="1">
    <location>
        <begin position="272"/>
        <end position="302"/>
    </location>
</feature>
<dbReference type="AlphaFoldDB" id="A0AAW0GKN9"/>
<evidence type="ECO:0000256" key="2">
    <source>
        <dbReference type="SAM" id="Phobius"/>
    </source>
</evidence>
<dbReference type="EMBL" id="JASBNA010000007">
    <property type="protein sequence ID" value="KAK7690204.1"/>
    <property type="molecule type" value="Genomic_DNA"/>
</dbReference>
<comment type="caution">
    <text evidence="3">The sequence shown here is derived from an EMBL/GenBank/DDBJ whole genome shotgun (WGS) entry which is preliminary data.</text>
</comment>
<feature type="transmembrane region" description="Helical" evidence="2">
    <location>
        <begin position="46"/>
        <end position="66"/>
    </location>
</feature>
<feature type="transmembrane region" description="Helical" evidence="2">
    <location>
        <begin position="130"/>
        <end position="152"/>
    </location>
</feature>
<feature type="region of interest" description="Disordered" evidence="1">
    <location>
        <begin position="325"/>
        <end position="348"/>
    </location>
</feature>
<keyword evidence="2" id="KW-0472">Membrane</keyword>
<reference evidence="3 4" key="1">
    <citation type="submission" date="2022-09" db="EMBL/GenBank/DDBJ databases">
        <authorList>
            <person name="Palmer J.M."/>
        </authorList>
    </citation>
    <scope>NUCLEOTIDE SEQUENCE [LARGE SCALE GENOMIC DNA]</scope>
    <source>
        <strain evidence="3 4">DSM 7382</strain>
    </source>
</reference>
<keyword evidence="2" id="KW-0812">Transmembrane</keyword>